<gene>
    <name evidence="2" type="ORF">AQPE_2158</name>
</gene>
<dbReference type="Proteomes" id="UP001193389">
    <property type="component" value="Chromosome"/>
</dbReference>
<dbReference type="InterPro" id="IPR011047">
    <property type="entry name" value="Quinoprotein_ADH-like_sf"/>
</dbReference>
<dbReference type="PANTHER" id="PTHR34512">
    <property type="entry name" value="CELL SURFACE PROTEIN"/>
    <property type="match status" value="1"/>
</dbReference>
<evidence type="ECO:0000313" key="3">
    <source>
        <dbReference type="Proteomes" id="UP001193389"/>
    </source>
</evidence>
<dbReference type="SUPFAM" id="SSF50998">
    <property type="entry name" value="Quinoprotein alcohol dehydrogenase-like"/>
    <property type="match status" value="1"/>
</dbReference>
<accession>A0A5K7S949</accession>
<proteinExistence type="predicted"/>
<dbReference type="Gene3D" id="2.130.10.10">
    <property type="entry name" value="YVTN repeat-like/Quinoprotein amine dehydrogenase"/>
    <property type="match status" value="1"/>
</dbReference>
<sequence length="403" mass="43972">MLFKGVNAQQISEFREANRTGVSSETGLLKSWPAEGPKLLWTNLELPKGNSSVSFGNNVIYTTGKVGADDVLFALDMNGKILWQTVTGRAWTQSYPESRSTPTVEGNKVYTTSGYGDIACIDGTSGKVIWSYKASEMNKGTYGMWGIAESLIIDGDKLYFTPGGSETMTMALNKTTGAVLWKSASLNDKPGYVSPILVSYAGKKMIVNVSLGNVFAVDASNGEILWKVPIDKPAGFNWDLILCVTPLYQDGMVYVTGGYDVGGMMVKIADDGKSASAVWKDQVLDVHHGGVVQVGGYIYGANWLNNADGNWCCIDWKTGAKKWEQHWECKGSIISAEGMLYVYDEKRGNVGLLKANPEKFDLVSSFQIKQGDAGPFWAHPVIHNGVLYIRHTNALMAYDIKAM</sequence>
<name>A0A5K7S949_9BACT</name>
<dbReference type="InterPro" id="IPR002372">
    <property type="entry name" value="PQQ_rpt_dom"/>
</dbReference>
<dbReference type="AlphaFoldDB" id="A0A5K7S949"/>
<dbReference type="PANTHER" id="PTHR34512:SF30">
    <property type="entry name" value="OUTER MEMBRANE PROTEIN ASSEMBLY FACTOR BAMB"/>
    <property type="match status" value="1"/>
</dbReference>
<dbReference type="EMBL" id="AP018694">
    <property type="protein sequence ID" value="BBE17999.1"/>
    <property type="molecule type" value="Genomic_DNA"/>
</dbReference>
<reference evidence="2" key="1">
    <citation type="journal article" date="2020" name="Int. J. Syst. Evol. Microbiol.">
        <title>Aquipluma nitroreducens gen. nov. sp. nov., a novel facultatively anaerobic bacterium isolated from a freshwater lake.</title>
        <authorList>
            <person name="Watanabe M."/>
            <person name="Kojima H."/>
            <person name="Fukui M."/>
        </authorList>
    </citation>
    <scope>NUCLEOTIDE SEQUENCE</scope>
    <source>
        <strain evidence="2">MeG22</strain>
    </source>
</reference>
<dbReference type="KEGG" id="anf:AQPE_2158"/>
<dbReference type="SMART" id="SM00564">
    <property type="entry name" value="PQQ"/>
    <property type="match status" value="4"/>
</dbReference>
<keyword evidence="3" id="KW-1185">Reference proteome</keyword>
<feature type="domain" description="Pyrrolo-quinoline quinone repeat" evidence="1">
    <location>
        <begin position="70"/>
        <end position="325"/>
    </location>
</feature>
<dbReference type="InterPro" id="IPR018391">
    <property type="entry name" value="PQQ_b-propeller_rpt"/>
</dbReference>
<dbReference type="InterPro" id="IPR015943">
    <property type="entry name" value="WD40/YVTN_repeat-like_dom_sf"/>
</dbReference>
<organism evidence="2 3">
    <name type="scientific">Aquipluma nitroreducens</name>
    <dbReference type="NCBI Taxonomy" id="2010828"/>
    <lineage>
        <taxon>Bacteria</taxon>
        <taxon>Pseudomonadati</taxon>
        <taxon>Bacteroidota</taxon>
        <taxon>Bacteroidia</taxon>
        <taxon>Marinilabiliales</taxon>
        <taxon>Prolixibacteraceae</taxon>
        <taxon>Aquipluma</taxon>
    </lineage>
</organism>
<protein>
    <submittedName>
        <fullName evidence="2">Polyvinylalcohol dehydrogenase</fullName>
    </submittedName>
</protein>
<evidence type="ECO:0000259" key="1">
    <source>
        <dbReference type="Pfam" id="PF13360"/>
    </source>
</evidence>
<dbReference type="Pfam" id="PF13360">
    <property type="entry name" value="PQQ_2"/>
    <property type="match status" value="1"/>
</dbReference>
<evidence type="ECO:0000313" key="2">
    <source>
        <dbReference type="EMBL" id="BBE17999.1"/>
    </source>
</evidence>